<dbReference type="Proteomes" id="UP000026962">
    <property type="component" value="Chromosome 3"/>
</dbReference>
<dbReference type="EnsemblPlants" id="OPUNC03G04440.1">
    <property type="protein sequence ID" value="OPUNC03G04440.1"/>
    <property type="gene ID" value="OPUNC03G04440"/>
</dbReference>
<protein>
    <submittedName>
        <fullName evidence="2">Uncharacterized protein</fullName>
    </submittedName>
</protein>
<feature type="compositionally biased region" description="Basic residues" evidence="1">
    <location>
        <begin position="1"/>
        <end position="21"/>
    </location>
</feature>
<reference evidence="2" key="1">
    <citation type="submission" date="2015-04" db="UniProtKB">
        <authorList>
            <consortium name="EnsemblPlants"/>
        </authorList>
    </citation>
    <scope>IDENTIFICATION</scope>
</reference>
<feature type="region of interest" description="Disordered" evidence="1">
    <location>
        <begin position="127"/>
        <end position="150"/>
    </location>
</feature>
<evidence type="ECO:0000313" key="3">
    <source>
        <dbReference type="Proteomes" id="UP000026962"/>
    </source>
</evidence>
<name>A0A0E0K957_ORYPU</name>
<keyword evidence="3" id="KW-1185">Reference proteome</keyword>
<organism evidence="2">
    <name type="scientific">Oryza punctata</name>
    <name type="common">Red rice</name>
    <dbReference type="NCBI Taxonomy" id="4537"/>
    <lineage>
        <taxon>Eukaryota</taxon>
        <taxon>Viridiplantae</taxon>
        <taxon>Streptophyta</taxon>
        <taxon>Embryophyta</taxon>
        <taxon>Tracheophyta</taxon>
        <taxon>Spermatophyta</taxon>
        <taxon>Magnoliopsida</taxon>
        <taxon>Liliopsida</taxon>
        <taxon>Poales</taxon>
        <taxon>Poaceae</taxon>
        <taxon>BOP clade</taxon>
        <taxon>Oryzoideae</taxon>
        <taxon>Oryzeae</taxon>
        <taxon>Oryzinae</taxon>
        <taxon>Oryza</taxon>
    </lineage>
</organism>
<reference evidence="2" key="2">
    <citation type="submission" date="2018-05" db="EMBL/GenBank/DDBJ databases">
        <title>OpunRS2 (Oryza punctata Reference Sequence Version 2).</title>
        <authorList>
            <person name="Zhang J."/>
            <person name="Kudrna D."/>
            <person name="Lee S."/>
            <person name="Talag J."/>
            <person name="Welchert J."/>
            <person name="Wing R.A."/>
        </authorList>
    </citation>
    <scope>NUCLEOTIDE SEQUENCE [LARGE SCALE GENOMIC DNA]</scope>
</reference>
<feature type="region of interest" description="Disordered" evidence="1">
    <location>
        <begin position="1"/>
        <end position="26"/>
    </location>
</feature>
<proteinExistence type="predicted"/>
<dbReference type="AlphaFoldDB" id="A0A0E0K957"/>
<dbReference type="Gramene" id="OPUNC03G04440.1">
    <property type="protein sequence ID" value="OPUNC03G04440.1"/>
    <property type="gene ID" value="OPUNC03G04440"/>
</dbReference>
<feature type="compositionally biased region" description="Polar residues" evidence="1">
    <location>
        <begin position="132"/>
        <end position="141"/>
    </location>
</feature>
<dbReference type="HOGENOM" id="CLU_1743501_0_0_1"/>
<evidence type="ECO:0000313" key="2">
    <source>
        <dbReference type="EnsemblPlants" id="OPUNC03G04440.1"/>
    </source>
</evidence>
<evidence type="ECO:0000256" key="1">
    <source>
        <dbReference type="SAM" id="MobiDB-lite"/>
    </source>
</evidence>
<accession>A0A0E0K957</accession>
<sequence length="150" mass="16607">MAVHRSCFRRARGRNQTRRRRVGDLASQCRKEEQGGAHHTWKFGYSFRKVDLSSDDPNQLVPGGIAREAHGTSPPWAPKSWPCHLPRKITSTLAAPASTSARVASIVTLFTLGRFSFQRLDDSLPLAGPGNGKTQQWSSSWRDLPMPAAV</sequence>